<keyword evidence="2" id="KW-1185">Reference proteome</keyword>
<dbReference type="EMBL" id="DP000238">
    <property type="protein sequence ID" value="ABK77077.1"/>
    <property type="molecule type" value="Genomic_DNA"/>
</dbReference>
<dbReference type="EnsemblBacteria" id="ABK77077">
    <property type="protein sequence ID" value="ABK77077"/>
    <property type="gene ID" value="CENSYa_0442"/>
</dbReference>
<dbReference type="AlphaFoldDB" id="A0RUR0"/>
<dbReference type="KEGG" id="csy:CENSYa_0442"/>
<reference evidence="1 2" key="1">
    <citation type="journal article" date="2006" name="Proc. Natl. Acad. Sci. U.S.A.">
        <title>Genomic analysis of the uncultivated marine crenarchaeote Cenarchaeum symbiosum.</title>
        <authorList>
            <person name="Hallam S.J."/>
            <person name="Konstantinidis K.T."/>
            <person name="Putnam N."/>
            <person name="Schleper C."/>
            <person name="Watanabe Y."/>
            <person name="Sugahara J."/>
            <person name="Preston C."/>
            <person name="de la Torre J."/>
            <person name="Richardson P.M."/>
            <person name="DeLong E.F."/>
        </authorList>
    </citation>
    <scope>NUCLEOTIDE SEQUENCE [LARGE SCALE GENOMIC DNA]</scope>
    <source>
        <strain evidence="2">A</strain>
    </source>
</reference>
<dbReference type="Proteomes" id="UP000000758">
    <property type="component" value="Chromosome"/>
</dbReference>
<accession>A0RUR0</accession>
<dbReference type="PANTHER" id="PTHR35866:SF2">
    <property type="entry name" value="YKGJ FAMILY CYSTEINE CLUSTER PROTEIN"/>
    <property type="match status" value="1"/>
</dbReference>
<dbReference type="PANTHER" id="PTHR35866">
    <property type="entry name" value="PUTATIVE-RELATED"/>
    <property type="match status" value="1"/>
</dbReference>
<proteinExistence type="predicted"/>
<protein>
    <submittedName>
        <fullName evidence="1">Uncharacterized protein</fullName>
    </submittedName>
</protein>
<dbReference type="HOGENOM" id="CLU_076511_0_0_2"/>
<evidence type="ECO:0000313" key="1">
    <source>
        <dbReference type="EMBL" id="ABK77077.1"/>
    </source>
</evidence>
<sequence>MIPFWASETSPLDSEATSRPPFLHISSRFVLYCSTVNTVASSSSMRGQTISFQTNRLFSVADAYLPFSPNINTRWRMLLTELSSEDIAVALDLLEKDWEVDPLLKDFMLRKIEKVSDHTVTVGSVTYHMPYLEDEKKYILWTCLWPDCHNCCDRQGRLPLTSDDLIKVGGKLEYKDVSEFIERETITATWQEPSPGGGTVTLTTINLKRKDGETEKDDGTHVSCRFLDKDGGCTLHPDRPGVCQMYPFSAWLENDGGRARVHAAYQFTGDCPGFYMSADAGEMRTEHENYSEMIYDYAMKSSRTTREGYSASSMH</sequence>
<dbReference type="STRING" id="414004.CENSYa_0442"/>
<organism evidence="1 2">
    <name type="scientific">Cenarchaeum symbiosum (strain A)</name>
    <dbReference type="NCBI Taxonomy" id="414004"/>
    <lineage>
        <taxon>Archaea</taxon>
        <taxon>Nitrososphaerota</taxon>
        <taxon>Candidatus Cenarchaeales</taxon>
        <taxon>Candidatus Cenarchaeaceae</taxon>
        <taxon>Candidatus Cenarchaeum</taxon>
    </lineage>
</organism>
<evidence type="ECO:0000313" key="2">
    <source>
        <dbReference type="Proteomes" id="UP000000758"/>
    </source>
</evidence>
<dbReference type="Pfam" id="PF03692">
    <property type="entry name" value="CxxCxxCC"/>
    <property type="match status" value="1"/>
</dbReference>
<gene>
    <name evidence="1" type="ordered locus">CENSYa_0442</name>
</gene>
<dbReference type="InterPro" id="IPR005358">
    <property type="entry name" value="Puta_zinc/iron-chelating_dom"/>
</dbReference>
<name>A0RUR0_CENSY</name>
<dbReference type="PATRIC" id="fig|414004.10.peg.401"/>